<dbReference type="EMBL" id="WYDN01000001">
    <property type="protein sequence ID" value="NAZ14852.1"/>
    <property type="molecule type" value="Genomic_DNA"/>
</dbReference>
<proteinExistence type="predicted"/>
<gene>
    <name evidence="2" type="ORF">GT020_02060</name>
</gene>
<dbReference type="RefSeq" id="WP_161447133.1">
    <property type="nucleotide sequence ID" value="NZ_WYDN01000001.1"/>
</dbReference>
<evidence type="ECO:0000256" key="1">
    <source>
        <dbReference type="SAM" id="Phobius"/>
    </source>
</evidence>
<feature type="transmembrane region" description="Helical" evidence="1">
    <location>
        <begin position="236"/>
        <end position="261"/>
    </location>
</feature>
<feature type="transmembrane region" description="Helical" evidence="1">
    <location>
        <begin position="204"/>
        <end position="224"/>
    </location>
</feature>
<sequence>MRNAFLSSLRHLAEGTRLYGRDQPGQMAAILALSVYLPLTLPLLREGVWIGFSAWVEAVTVPGPGLILAGYAVIVAIVIALALASPGMAATAPLAPYPVERPVKSRILHNCRLFLGSMIGLGVIGVLFTSGIERLEHIVCVAIGALLLQLGHLDEVNAAQADAVLELLGEEPLQAYDRWYAKQWGKPRTGGQVRARASLVRRRLWIIALMVLVHLGVLVAYIAVVHGTAGLARHWATVLFLSAAASVVNLLIIDAVLATLLAVRHTRGSRHSRWVSHPETYFALMAIGAKVLATAAMAALPVLWMNEGNRQTSLAYLVFLGIELLLVFVLVLLLVRRWLAPGSLPPQPLGRYDGDAMAVLLKKRAARDRAAIRGAVAYRSHQERASLKLAVDK</sequence>
<evidence type="ECO:0000313" key="2">
    <source>
        <dbReference type="EMBL" id="NAZ14852.1"/>
    </source>
</evidence>
<feature type="transmembrane region" description="Helical" evidence="1">
    <location>
        <begin position="281"/>
        <end position="304"/>
    </location>
</feature>
<reference evidence="2 3" key="1">
    <citation type="submission" date="2020-01" db="EMBL/GenBank/DDBJ databases">
        <title>Glutamicibacter soli M275.</title>
        <authorList>
            <person name="Meng X."/>
        </authorList>
    </citation>
    <scope>NUCLEOTIDE SEQUENCE [LARGE SCALE GENOMIC DNA]</scope>
    <source>
        <strain evidence="2 3">M275</strain>
    </source>
</reference>
<organism evidence="2 3">
    <name type="scientific">Glutamicibacter soli</name>
    <dbReference type="NCBI Taxonomy" id="453836"/>
    <lineage>
        <taxon>Bacteria</taxon>
        <taxon>Bacillati</taxon>
        <taxon>Actinomycetota</taxon>
        <taxon>Actinomycetes</taxon>
        <taxon>Micrococcales</taxon>
        <taxon>Micrococcaceae</taxon>
        <taxon>Glutamicibacter</taxon>
    </lineage>
</organism>
<keyword evidence="1" id="KW-0472">Membrane</keyword>
<protein>
    <submittedName>
        <fullName evidence="2">Uncharacterized protein</fullName>
    </submittedName>
</protein>
<keyword evidence="1" id="KW-1133">Transmembrane helix</keyword>
<dbReference type="AlphaFoldDB" id="A0A6L9FZ49"/>
<accession>A0A6L9FZ49</accession>
<dbReference type="Proteomes" id="UP000477543">
    <property type="component" value="Unassembled WGS sequence"/>
</dbReference>
<feature type="transmembrane region" description="Helical" evidence="1">
    <location>
        <begin position="65"/>
        <end position="90"/>
    </location>
</feature>
<feature type="transmembrane region" description="Helical" evidence="1">
    <location>
        <begin position="316"/>
        <end position="335"/>
    </location>
</feature>
<name>A0A6L9FZ49_9MICC</name>
<feature type="transmembrane region" description="Helical" evidence="1">
    <location>
        <begin position="27"/>
        <end position="45"/>
    </location>
</feature>
<evidence type="ECO:0000313" key="3">
    <source>
        <dbReference type="Proteomes" id="UP000477543"/>
    </source>
</evidence>
<comment type="caution">
    <text evidence="2">The sequence shown here is derived from an EMBL/GenBank/DDBJ whole genome shotgun (WGS) entry which is preliminary data.</text>
</comment>
<keyword evidence="1" id="KW-0812">Transmembrane</keyword>
<feature type="transmembrane region" description="Helical" evidence="1">
    <location>
        <begin position="111"/>
        <end position="129"/>
    </location>
</feature>